<gene>
    <name evidence="3" type="ORF">RILFYP67_00499</name>
</gene>
<feature type="chain" id="PRO_5039109209" description="YARHG domain-containing protein" evidence="1">
    <location>
        <begin position="21"/>
        <end position="550"/>
    </location>
</feature>
<protein>
    <recommendedName>
        <fullName evidence="2">YARHG domain-containing protein</fullName>
    </recommendedName>
</protein>
<dbReference type="Gene3D" id="1.20.58.1690">
    <property type="match status" value="1"/>
</dbReference>
<keyword evidence="1" id="KW-0732">Signal</keyword>
<dbReference type="InterPro" id="IPR025582">
    <property type="entry name" value="YARHG_dom"/>
</dbReference>
<proteinExistence type="predicted"/>
<organism evidence="3">
    <name type="scientific">Roseburia intestinalis</name>
    <dbReference type="NCBI Taxonomy" id="166486"/>
    <lineage>
        <taxon>Bacteria</taxon>
        <taxon>Bacillati</taxon>
        <taxon>Bacillota</taxon>
        <taxon>Clostridia</taxon>
        <taxon>Lachnospirales</taxon>
        <taxon>Lachnospiraceae</taxon>
        <taxon>Roseburia</taxon>
    </lineage>
</organism>
<dbReference type="RefSeq" id="WP_243096730.1">
    <property type="nucleotide sequence ID" value="NZ_CACRUM010000031.1"/>
</dbReference>
<evidence type="ECO:0000259" key="2">
    <source>
        <dbReference type="SMART" id="SM01324"/>
    </source>
</evidence>
<dbReference type="InterPro" id="IPR038434">
    <property type="entry name" value="YARHG_sf"/>
</dbReference>
<evidence type="ECO:0000256" key="1">
    <source>
        <dbReference type="SAM" id="SignalP"/>
    </source>
</evidence>
<feature type="signal peptide" evidence="1">
    <location>
        <begin position="1"/>
        <end position="20"/>
    </location>
</feature>
<reference evidence="3" key="1">
    <citation type="submission" date="2019-11" db="EMBL/GenBank/DDBJ databases">
        <authorList>
            <person name="Feng L."/>
        </authorList>
    </citation>
    <scope>NUCLEOTIDE SEQUENCE</scope>
    <source>
        <strain evidence="3">RintestinalisLFYP67</strain>
    </source>
</reference>
<dbReference type="EMBL" id="CACRUM010000031">
    <property type="protein sequence ID" value="VYT86673.1"/>
    <property type="molecule type" value="Genomic_DNA"/>
</dbReference>
<feature type="domain" description="YARHG" evidence="2">
    <location>
        <begin position="463"/>
        <end position="548"/>
    </location>
</feature>
<sequence length="550" mass="64036">MKRKVLSICVCTIICILSNACSFGYKESDGIKTTESISETEELETSKTTEEAADITQPKYPIQINETDINLKKICQVVRMSVDHDGYTHKVDISSFPMAYFLSYSDIDNFETEPQNIFYEDVKEDITFHDIILGDGGSYRAGTMTPEYADQLIAWYGADTGNYDEYDANDDDDMATYVAAWEDENYDIEHIEVDEIEQVTDTSVRIIGKIEYEPDGMSETDTEMDSFIIEATINPESIFGGYTFNTMYIFDTEEVANDYFKLEEDSWKKLYIDFLFDNILEDNGNTYLGSSGLVQNNKNYFLWDVTGNGVPELFMQDKWSSLNKISVYRIIDQEIVEIPHTIRDYLSSFGVVDSYEPYYSETLEKLCFCGYHDGTGGFCDWYDVWSFEENKMEVIDSIMDGTTFSAEDYIHSYFRLRNEITKEEYDEIYDSWRTDNWTSIPVYDSIDYVFDALDVQNNFYDSNEYKCPDSNVRYLTDADLESFSKEDCKIARNEIYARHGRKFNDEFLQEYFNSCSWYNGTIEPDNFSDDVLNDYEKANLELIISYENRP</sequence>
<evidence type="ECO:0000313" key="3">
    <source>
        <dbReference type="EMBL" id="VYT86673.1"/>
    </source>
</evidence>
<dbReference type="SMART" id="SM01324">
    <property type="entry name" value="YARHG"/>
    <property type="match status" value="1"/>
</dbReference>
<name>A0A6N3A7G3_9FIRM</name>
<dbReference type="AlphaFoldDB" id="A0A6N3A7G3"/>
<dbReference type="Pfam" id="PF13308">
    <property type="entry name" value="YARHG"/>
    <property type="match status" value="1"/>
</dbReference>
<accession>A0A6N3A7G3</accession>